<feature type="region of interest" description="Disordered" evidence="1">
    <location>
        <begin position="160"/>
        <end position="191"/>
    </location>
</feature>
<reference evidence="2 3" key="1">
    <citation type="submission" date="2019-05" db="EMBL/GenBank/DDBJ databases">
        <title>Another draft genome of Portunus trituberculatus and its Hox gene families provides insights of decapod evolution.</title>
        <authorList>
            <person name="Jeong J.-H."/>
            <person name="Song I."/>
            <person name="Kim S."/>
            <person name="Choi T."/>
            <person name="Kim D."/>
            <person name="Ryu S."/>
            <person name="Kim W."/>
        </authorList>
    </citation>
    <scope>NUCLEOTIDE SEQUENCE [LARGE SCALE GENOMIC DNA]</scope>
    <source>
        <tissue evidence="2">Muscle</tissue>
    </source>
</reference>
<evidence type="ECO:0000313" key="2">
    <source>
        <dbReference type="EMBL" id="MPC22790.1"/>
    </source>
</evidence>
<organism evidence="2 3">
    <name type="scientific">Portunus trituberculatus</name>
    <name type="common">Swimming crab</name>
    <name type="synonym">Neptunus trituberculatus</name>
    <dbReference type="NCBI Taxonomy" id="210409"/>
    <lineage>
        <taxon>Eukaryota</taxon>
        <taxon>Metazoa</taxon>
        <taxon>Ecdysozoa</taxon>
        <taxon>Arthropoda</taxon>
        <taxon>Crustacea</taxon>
        <taxon>Multicrustacea</taxon>
        <taxon>Malacostraca</taxon>
        <taxon>Eumalacostraca</taxon>
        <taxon>Eucarida</taxon>
        <taxon>Decapoda</taxon>
        <taxon>Pleocyemata</taxon>
        <taxon>Brachyura</taxon>
        <taxon>Eubrachyura</taxon>
        <taxon>Portunoidea</taxon>
        <taxon>Portunidae</taxon>
        <taxon>Portuninae</taxon>
        <taxon>Portunus</taxon>
    </lineage>
</organism>
<gene>
    <name evidence="2" type="ORF">E2C01_015816</name>
</gene>
<keyword evidence="3" id="KW-1185">Reference proteome</keyword>
<name>A0A5B7DMV1_PORTR</name>
<accession>A0A5B7DMV1</accession>
<dbReference type="AlphaFoldDB" id="A0A5B7DMV1"/>
<proteinExistence type="predicted"/>
<dbReference type="EMBL" id="VSRR010001126">
    <property type="protein sequence ID" value="MPC22790.1"/>
    <property type="molecule type" value="Genomic_DNA"/>
</dbReference>
<comment type="caution">
    <text evidence="2">The sequence shown here is derived from an EMBL/GenBank/DDBJ whole genome shotgun (WGS) entry which is preliminary data.</text>
</comment>
<evidence type="ECO:0000256" key="1">
    <source>
        <dbReference type="SAM" id="MobiDB-lite"/>
    </source>
</evidence>
<protein>
    <submittedName>
        <fullName evidence="2">Uncharacterized protein</fullName>
    </submittedName>
</protein>
<dbReference type="Proteomes" id="UP000324222">
    <property type="component" value="Unassembled WGS sequence"/>
</dbReference>
<sequence>MVCVYYSGNLNWPRYAQLVTQTTPLNHPKQDMQLCRPDSLTSVMLPLACRSKLSTTLRDMASSLTGCKAQLSRQVCVGTMPDEQVFKTFCSRWLQKSIPKSEPTCWGTITLSREAIPTLGPQPGFEPVHLEIPWIPKCEWFHYTKLLDMTSVQARLVTADRTVKPDQNKENSQTPNMKAKQHGIHQHQQQQ</sequence>
<evidence type="ECO:0000313" key="3">
    <source>
        <dbReference type="Proteomes" id="UP000324222"/>
    </source>
</evidence>